<evidence type="ECO:0000313" key="2">
    <source>
        <dbReference type="EMBL" id="KLO15529.1"/>
    </source>
</evidence>
<dbReference type="AlphaFoldDB" id="A0A0H2RUK1"/>
<dbReference type="STRING" id="27342.A0A0H2RUK1"/>
<feature type="transmembrane region" description="Helical" evidence="1">
    <location>
        <begin position="152"/>
        <end position="169"/>
    </location>
</feature>
<keyword evidence="1" id="KW-0472">Membrane</keyword>
<feature type="transmembrane region" description="Helical" evidence="1">
    <location>
        <begin position="320"/>
        <end position="338"/>
    </location>
</feature>
<dbReference type="GO" id="GO:0006654">
    <property type="term" value="P:phosphatidic acid biosynthetic process"/>
    <property type="evidence" value="ECO:0007669"/>
    <property type="project" value="TreeGrafter"/>
</dbReference>
<dbReference type="PANTHER" id="PTHR31303:SF1">
    <property type="entry name" value="CTP-DEPENDENT DIACYLGLYCEROL KINASE 1"/>
    <property type="match status" value="1"/>
</dbReference>
<name>A0A0H2RUK1_9AGAM</name>
<feature type="transmembrane region" description="Helical" evidence="1">
    <location>
        <begin position="248"/>
        <end position="270"/>
    </location>
</feature>
<accession>A0A0H2RUK1</accession>
<evidence type="ECO:0000256" key="1">
    <source>
        <dbReference type="SAM" id="Phobius"/>
    </source>
</evidence>
<dbReference type="GO" id="GO:0004143">
    <property type="term" value="F:ATP-dependent diacylglycerol kinase activity"/>
    <property type="evidence" value="ECO:0007669"/>
    <property type="project" value="InterPro"/>
</dbReference>
<gene>
    <name evidence="2" type="ORF">SCHPADRAFT_824523</name>
</gene>
<sequence>MPSARRAITRSPSPKVIFNGARVAPGEGAVKRTRRTSLANGDSTATALLNGNGVHTIPEDLTEKTEDGKDRKLVKKKVDWEIPRKVFHSSIGFFVIPLYTTNTSPTTVAKNLSAALGVITLVDIVRLRSSRFASIYEKFLGFLMRDSEKKKINGVIWYLCGCIFVLALYPADIAVVSILILSWCDTTASFIGRLWGSKTPALPQSLPLPFSSFFSSPSPQSPSSSSSKKLQQPASPLRIPLPFASRKSLAGSLAATLTGAAIGVGFWGYLAPSIAASSSVPVPPGAIAPAWSTLGVVAAVTGIVAGVAEALDIGSLDDNLTLPIISGGVIWIFLKYLGHLL</sequence>
<reference evidence="2 3" key="1">
    <citation type="submission" date="2015-04" db="EMBL/GenBank/DDBJ databases">
        <title>Complete genome sequence of Schizopora paradoxa KUC8140, a cosmopolitan wood degrader in East Asia.</title>
        <authorList>
            <consortium name="DOE Joint Genome Institute"/>
            <person name="Min B."/>
            <person name="Park H."/>
            <person name="Jang Y."/>
            <person name="Kim J.-J."/>
            <person name="Kim K.H."/>
            <person name="Pangilinan J."/>
            <person name="Lipzen A."/>
            <person name="Riley R."/>
            <person name="Grigoriev I.V."/>
            <person name="Spatafora J.W."/>
            <person name="Choi I.-G."/>
        </authorList>
    </citation>
    <scope>NUCLEOTIDE SEQUENCE [LARGE SCALE GENOMIC DNA]</scope>
    <source>
        <strain evidence="2 3">KUC8140</strain>
    </source>
</reference>
<keyword evidence="1" id="KW-1133">Transmembrane helix</keyword>
<dbReference type="FunCoup" id="A0A0H2RUK1">
    <property type="interactions" value="53"/>
</dbReference>
<evidence type="ECO:0000313" key="3">
    <source>
        <dbReference type="Proteomes" id="UP000053477"/>
    </source>
</evidence>
<dbReference type="PANTHER" id="PTHR31303">
    <property type="entry name" value="CTP-DEPENDENT DIACYLGLYCEROL KINASE 1"/>
    <property type="match status" value="1"/>
</dbReference>
<keyword evidence="1" id="KW-0812">Transmembrane</keyword>
<dbReference type="InterPro" id="IPR037997">
    <property type="entry name" value="Dgk1-like"/>
</dbReference>
<proteinExistence type="predicted"/>
<organism evidence="2 3">
    <name type="scientific">Schizopora paradoxa</name>
    <dbReference type="NCBI Taxonomy" id="27342"/>
    <lineage>
        <taxon>Eukaryota</taxon>
        <taxon>Fungi</taxon>
        <taxon>Dikarya</taxon>
        <taxon>Basidiomycota</taxon>
        <taxon>Agaricomycotina</taxon>
        <taxon>Agaricomycetes</taxon>
        <taxon>Hymenochaetales</taxon>
        <taxon>Schizoporaceae</taxon>
        <taxon>Schizopora</taxon>
    </lineage>
</organism>
<evidence type="ECO:0008006" key="4">
    <source>
        <dbReference type="Google" id="ProtNLM"/>
    </source>
</evidence>
<dbReference type="InParanoid" id="A0A0H2RUK1"/>
<dbReference type="Proteomes" id="UP000053477">
    <property type="component" value="Unassembled WGS sequence"/>
</dbReference>
<protein>
    <recommendedName>
        <fullName evidence="4">Phosphatidate cytidylyltransferase</fullName>
    </recommendedName>
</protein>
<keyword evidence="3" id="KW-1185">Reference proteome</keyword>
<feature type="transmembrane region" description="Helical" evidence="1">
    <location>
        <begin position="290"/>
        <end position="308"/>
    </location>
</feature>
<dbReference type="EMBL" id="KQ085928">
    <property type="protein sequence ID" value="KLO15529.1"/>
    <property type="molecule type" value="Genomic_DNA"/>
</dbReference>
<dbReference type="OrthoDB" id="5673at2759"/>
<dbReference type="GO" id="GO:0005789">
    <property type="term" value="C:endoplasmic reticulum membrane"/>
    <property type="evidence" value="ECO:0007669"/>
    <property type="project" value="TreeGrafter"/>
</dbReference>